<organism evidence="2">
    <name type="scientific">Ditylum brightwellii</name>
    <dbReference type="NCBI Taxonomy" id="49249"/>
    <lineage>
        <taxon>Eukaryota</taxon>
        <taxon>Sar</taxon>
        <taxon>Stramenopiles</taxon>
        <taxon>Ochrophyta</taxon>
        <taxon>Bacillariophyta</taxon>
        <taxon>Mediophyceae</taxon>
        <taxon>Lithodesmiophycidae</taxon>
        <taxon>Lithodesmiales</taxon>
        <taxon>Lithodesmiaceae</taxon>
        <taxon>Ditylum</taxon>
    </lineage>
</organism>
<dbReference type="AlphaFoldDB" id="A0A7S4S2Q5"/>
<proteinExistence type="predicted"/>
<evidence type="ECO:0000313" key="2">
    <source>
        <dbReference type="EMBL" id="CAE4632020.1"/>
    </source>
</evidence>
<sequence length="102" mass="10938">MKSNSSLRMSSTALSIASSKRTSSLSSFMIRSPAMAQAIPKSMWIETFSEGTSTPSPLASLRIARQSFKKLIVSPRLFCTSTMVPGPSSSFLGANSLTQKQT</sequence>
<dbReference type="EMBL" id="HBNS01035760">
    <property type="protein sequence ID" value="CAE4632020.1"/>
    <property type="molecule type" value="Transcribed_RNA"/>
</dbReference>
<evidence type="ECO:0000256" key="1">
    <source>
        <dbReference type="SAM" id="MobiDB-lite"/>
    </source>
</evidence>
<reference evidence="2" key="1">
    <citation type="submission" date="2021-01" db="EMBL/GenBank/DDBJ databases">
        <authorList>
            <person name="Corre E."/>
            <person name="Pelletier E."/>
            <person name="Niang G."/>
            <person name="Scheremetjew M."/>
            <person name="Finn R."/>
            <person name="Kale V."/>
            <person name="Holt S."/>
            <person name="Cochrane G."/>
            <person name="Meng A."/>
            <person name="Brown T."/>
            <person name="Cohen L."/>
        </authorList>
    </citation>
    <scope>NUCLEOTIDE SEQUENCE</scope>
    <source>
        <strain evidence="2">GSO104</strain>
    </source>
</reference>
<name>A0A7S4S2Q5_9STRA</name>
<accession>A0A7S4S2Q5</accession>
<protein>
    <submittedName>
        <fullName evidence="2">Uncharacterized protein</fullName>
    </submittedName>
</protein>
<gene>
    <name evidence="2" type="ORF">DBRI00130_LOCUS27933</name>
</gene>
<feature type="region of interest" description="Disordered" evidence="1">
    <location>
        <begin position="1"/>
        <end position="24"/>
    </location>
</feature>